<evidence type="ECO:0000313" key="2">
    <source>
        <dbReference type="EMBL" id="QKE28598.1"/>
    </source>
</evidence>
<evidence type="ECO:0000313" key="3">
    <source>
        <dbReference type="Proteomes" id="UP000503483"/>
    </source>
</evidence>
<keyword evidence="1" id="KW-0472">Membrane</keyword>
<dbReference type="Proteomes" id="UP000503483">
    <property type="component" value="Chromosome"/>
</dbReference>
<dbReference type="KEGG" id="paco:AACT_1433"/>
<organism evidence="2 3">
    <name type="scientific">Arcobacter acticola</name>
    <dbReference type="NCBI Taxonomy" id="1849015"/>
    <lineage>
        <taxon>Bacteria</taxon>
        <taxon>Pseudomonadati</taxon>
        <taxon>Campylobacterota</taxon>
        <taxon>Epsilonproteobacteria</taxon>
        <taxon>Campylobacterales</taxon>
        <taxon>Arcobacteraceae</taxon>
        <taxon>Arcobacter</taxon>
    </lineage>
</organism>
<keyword evidence="1" id="KW-0812">Transmembrane</keyword>
<protein>
    <submittedName>
        <fullName evidence="2">Uncharacterized protein</fullName>
    </submittedName>
</protein>
<dbReference type="AlphaFoldDB" id="A0A6M8EJB7"/>
<feature type="transmembrane region" description="Helical" evidence="1">
    <location>
        <begin position="12"/>
        <end position="29"/>
    </location>
</feature>
<proteinExistence type="predicted"/>
<dbReference type="EMBL" id="CP042652">
    <property type="protein sequence ID" value="QKE28598.1"/>
    <property type="molecule type" value="Genomic_DNA"/>
</dbReference>
<sequence length="115" mass="13962">MSYLDICIMGWNLNALMFVINFLIAIRVISTQDRSKLQEESLVLKELKDELEKYYPNRTLTTMITYVVPFTAFFRMNYKLVEMYFFFQKNTEAKMFDYMVYKYTYDIQKAKNSQE</sequence>
<dbReference type="RefSeq" id="WP_172126170.1">
    <property type="nucleotide sequence ID" value="NZ_CP042652.1"/>
</dbReference>
<evidence type="ECO:0000256" key="1">
    <source>
        <dbReference type="SAM" id="Phobius"/>
    </source>
</evidence>
<gene>
    <name evidence="2" type="ORF">AACT_1433</name>
</gene>
<reference evidence="2 3" key="1">
    <citation type="submission" date="2019-08" db="EMBL/GenBank/DDBJ databases">
        <title>Complete genome sequence of Arcobacter acticola.</title>
        <authorList>
            <person name="Miller W."/>
        </authorList>
    </citation>
    <scope>NUCLEOTIDE SEQUENCE [LARGE SCALE GENOMIC DNA]</scope>
    <source>
        <strain evidence="2 3">KCTC 52212</strain>
    </source>
</reference>
<keyword evidence="1" id="KW-1133">Transmembrane helix</keyword>
<name>A0A6M8EJB7_9BACT</name>
<keyword evidence="3" id="KW-1185">Reference proteome</keyword>
<accession>A0A6M8EJB7</accession>